<dbReference type="GO" id="GO:0005737">
    <property type="term" value="C:cytoplasm"/>
    <property type="evidence" value="ECO:0007669"/>
    <property type="project" value="TreeGrafter"/>
</dbReference>
<feature type="active site" description="Nucleophile" evidence="11">
    <location>
        <position position="11"/>
    </location>
</feature>
<dbReference type="InterPro" id="IPR036412">
    <property type="entry name" value="HAD-like_sf"/>
</dbReference>
<organism evidence="12 13">
    <name type="scientific">Methanonatronarchaeum thermophilum</name>
    <dbReference type="NCBI Taxonomy" id="1927129"/>
    <lineage>
        <taxon>Archaea</taxon>
        <taxon>Methanobacteriati</taxon>
        <taxon>Methanobacteriota</taxon>
        <taxon>Methanonatronarchaeia</taxon>
        <taxon>Methanonatronarchaeales</taxon>
        <taxon>Methanonatronarchaeaceae</taxon>
        <taxon>Methanonatronarchaeum</taxon>
    </lineage>
</organism>
<dbReference type="SFLD" id="SFLDG01136">
    <property type="entry name" value="C1.6:_Phosphoserine_Phosphatas"/>
    <property type="match status" value="1"/>
</dbReference>
<evidence type="ECO:0000256" key="3">
    <source>
        <dbReference type="ARBA" id="ARBA00009184"/>
    </source>
</evidence>
<dbReference type="PANTHER" id="PTHR43344:SF2">
    <property type="entry name" value="PHOSPHOSERINE PHOSPHATASE"/>
    <property type="match status" value="1"/>
</dbReference>
<evidence type="ECO:0000256" key="9">
    <source>
        <dbReference type="ARBA" id="ARBA00023299"/>
    </source>
</evidence>
<dbReference type="InterPro" id="IPR050582">
    <property type="entry name" value="HAD-like_SerB"/>
</dbReference>
<evidence type="ECO:0000256" key="1">
    <source>
        <dbReference type="ARBA" id="ARBA00001946"/>
    </source>
</evidence>
<evidence type="ECO:0000256" key="5">
    <source>
        <dbReference type="ARBA" id="ARBA00022605"/>
    </source>
</evidence>
<dbReference type="NCBIfam" id="TIGR01488">
    <property type="entry name" value="HAD-SF-IB"/>
    <property type="match status" value="1"/>
</dbReference>
<protein>
    <recommendedName>
        <fullName evidence="4">phosphoserine phosphatase</fullName>
        <ecNumber evidence="4">3.1.3.3</ecNumber>
    </recommendedName>
    <alternativeName>
        <fullName evidence="10">O-phosphoserine phosphohydrolase</fullName>
    </alternativeName>
</protein>
<keyword evidence="5" id="KW-0028">Amino-acid biosynthesis</keyword>
<dbReference type="InterPro" id="IPR004469">
    <property type="entry name" value="PSP"/>
</dbReference>
<comment type="caution">
    <text evidence="12">The sequence shown here is derived from an EMBL/GenBank/DDBJ whole genome shotgun (WGS) entry which is preliminary data.</text>
</comment>
<dbReference type="NCBIfam" id="TIGR00338">
    <property type="entry name" value="serB"/>
    <property type="match status" value="1"/>
</dbReference>
<accession>A0A1Y3GBK9</accession>
<dbReference type="Proteomes" id="UP000195137">
    <property type="component" value="Unassembled WGS sequence"/>
</dbReference>
<dbReference type="GO" id="GO:0036424">
    <property type="term" value="F:L-phosphoserine phosphatase activity"/>
    <property type="evidence" value="ECO:0007669"/>
    <property type="project" value="InterPro"/>
</dbReference>
<comment type="pathway">
    <text evidence="2">Amino-acid biosynthesis; L-serine biosynthesis; L-serine from 3-phospho-D-glycerate: step 3/3.</text>
</comment>
<dbReference type="InterPro" id="IPR023214">
    <property type="entry name" value="HAD_sf"/>
</dbReference>
<dbReference type="EMBL" id="MRZU01000003">
    <property type="protein sequence ID" value="OUJ18851.1"/>
    <property type="molecule type" value="Genomic_DNA"/>
</dbReference>
<keyword evidence="8" id="KW-0460">Magnesium</keyword>
<keyword evidence="13" id="KW-1185">Reference proteome</keyword>
<evidence type="ECO:0000256" key="10">
    <source>
        <dbReference type="ARBA" id="ARBA00031693"/>
    </source>
</evidence>
<dbReference type="GO" id="GO:0000287">
    <property type="term" value="F:magnesium ion binding"/>
    <property type="evidence" value="ECO:0007669"/>
    <property type="project" value="TreeGrafter"/>
</dbReference>
<evidence type="ECO:0000256" key="8">
    <source>
        <dbReference type="ARBA" id="ARBA00022842"/>
    </source>
</evidence>
<comment type="similarity">
    <text evidence="3">Belongs to the HAD-like hydrolase superfamily. SerB family.</text>
</comment>
<dbReference type="SFLD" id="SFLDG01137">
    <property type="entry name" value="C1.6.1:_Phosphoserine_Phosphat"/>
    <property type="match status" value="1"/>
</dbReference>
<evidence type="ECO:0000313" key="13">
    <source>
        <dbReference type="Proteomes" id="UP000195137"/>
    </source>
</evidence>
<dbReference type="SFLD" id="SFLDS00003">
    <property type="entry name" value="Haloacid_Dehalogenase"/>
    <property type="match status" value="1"/>
</dbReference>
<name>A0A1Y3GBK9_9EURY</name>
<comment type="cofactor">
    <cofactor evidence="1">
        <name>Mg(2+)</name>
        <dbReference type="ChEBI" id="CHEBI:18420"/>
    </cofactor>
</comment>
<reference evidence="12 13" key="1">
    <citation type="submission" date="2016-12" db="EMBL/GenBank/DDBJ databases">
        <title>Discovery of methanogenic haloarchaea.</title>
        <authorList>
            <person name="Sorokin D.Y."/>
            <person name="Makarova K.S."/>
            <person name="Abbas B."/>
            <person name="Ferrer M."/>
            <person name="Golyshin P.N."/>
        </authorList>
    </citation>
    <scope>NUCLEOTIDE SEQUENCE [LARGE SCALE GENOMIC DNA]</scope>
    <source>
        <strain evidence="12">AMET1</strain>
    </source>
</reference>
<evidence type="ECO:0000256" key="6">
    <source>
        <dbReference type="ARBA" id="ARBA00022723"/>
    </source>
</evidence>
<dbReference type="PANTHER" id="PTHR43344">
    <property type="entry name" value="PHOSPHOSERINE PHOSPHATASE"/>
    <property type="match status" value="1"/>
</dbReference>
<feature type="active site" description="Proton donor" evidence="11">
    <location>
        <position position="13"/>
    </location>
</feature>
<gene>
    <name evidence="12" type="ORF">AMET1_0502</name>
</gene>
<evidence type="ECO:0000256" key="11">
    <source>
        <dbReference type="PIRSR" id="PIRSR604469-1"/>
    </source>
</evidence>
<dbReference type="SFLD" id="SFLDF00029">
    <property type="entry name" value="phosphoserine_phosphatase"/>
    <property type="match status" value="1"/>
</dbReference>
<dbReference type="RefSeq" id="WP_161490727.1">
    <property type="nucleotide sequence ID" value="NZ_MRZU01000003.1"/>
</dbReference>
<dbReference type="Gene3D" id="3.40.50.1000">
    <property type="entry name" value="HAD superfamily/HAD-like"/>
    <property type="match status" value="1"/>
</dbReference>
<dbReference type="SUPFAM" id="SSF56784">
    <property type="entry name" value="HAD-like"/>
    <property type="match status" value="1"/>
</dbReference>
<dbReference type="OrthoDB" id="10041at2157"/>
<dbReference type="Pfam" id="PF00702">
    <property type="entry name" value="Hydrolase"/>
    <property type="match status" value="1"/>
</dbReference>
<evidence type="ECO:0000313" key="12">
    <source>
        <dbReference type="EMBL" id="OUJ18851.1"/>
    </source>
</evidence>
<sequence length="215" mass="23575">MIVIKGLVVFDLDSTLIDAEIVDELGKICGKGSEIEDITKRAMEGDFNYEESLRERVKHLEGIRQEEIKEVAENVPLTKGARQTIKELHKMGFKTAIITGSFKTAAEPIAKKLDIDITIANELEFKDGRATGKVTGPVTKSNSKGEVLKKLLSDLKITNNNSIVVGDGANDLSMFKVAGYSIAFNASPILTKKADVALNEKDLRNVLLKIRDNVC</sequence>
<evidence type="ECO:0000256" key="2">
    <source>
        <dbReference type="ARBA" id="ARBA00005135"/>
    </source>
</evidence>
<dbReference type="GO" id="GO:0006564">
    <property type="term" value="P:L-serine biosynthetic process"/>
    <property type="evidence" value="ECO:0007669"/>
    <property type="project" value="UniProtKB-KW"/>
</dbReference>
<evidence type="ECO:0000256" key="7">
    <source>
        <dbReference type="ARBA" id="ARBA00022801"/>
    </source>
</evidence>
<keyword evidence="6" id="KW-0479">Metal-binding</keyword>
<keyword evidence="7" id="KW-0378">Hydrolase</keyword>
<dbReference type="UniPathway" id="UPA00135">
    <property type="reaction ID" value="UER00198"/>
</dbReference>
<dbReference type="EC" id="3.1.3.3" evidence="4"/>
<dbReference type="AlphaFoldDB" id="A0A1Y3GBK9"/>
<keyword evidence="9" id="KW-0718">Serine biosynthesis</keyword>
<proteinExistence type="inferred from homology"/>
<evidence type="ECO:0000256" key="4">
    <source>
        <dbReference type="ARBA" id="ARBA00012640"/>
    </source>
</evidence>